<dbReference type="Proteomes" id="UP000055060">
    <property type="component" value="Unassembled WGS sequence"/>
</dbReference>
<protein>
    <submittedName>
        <fullName evidence="1">Uncharacterized protein</fullName>
    </submittedName>
</protein>
<dbReference type="STRING" id="360412.LARV_01519"/>
<accession>A0A0S7BFK8</accession>
<gene>
    <name evidence="1" type="ORF">LARV_01519</name>
</gene>
<dbReference type="EMBL" id="DF967972">
    <property type="protein sequence ID" value="GAP13764.1"/>
    <property type="molecule type" value="Genomic_DNA"/>
</dbReference>
<dbReference type="OrthoDB" id="142887at2"/>
<organism evidence="1">
    <name type="scientific">Longilinea arvoryzae</name>
    <dbReference type="NCBI Taxonomy" id="360412"/>
    <lineage>
        <taxon>Bacteria</taxon>
        <taxon>Bacillati</taxon>
        <taxon>Chloroflexota</taxon>
        <taxon>Anaerolineae</taxon>
        <taxon>Anaerolineales</taxon>
        <taxon>Anaerolineaceae</taxon>
        <taxon>Longilinea</taxon>
    </lineage>
</organism>
<dbReference type="AlphaFoldDB" id="A0A0S7BFK8"/>
<name>A0A0S7BFK8_9CHLR</name>
<dbReference type="RefSeq" id="WP_152031746.1">
    <property type="nucleotide sequence ID" value="NZ_DF967972.1"/>
</dbReference>
<evidence type="ECO:0000313" key="1">
    <source>
        <dbReference type="EMBL" id="GAP13764.1"/>
    </source>
</evidence>
<reference evidence="1" key="1">
    <citation type="submission" date="2015-07" db="EMBL/GenBank/DDBJ databases">
        <title>Draft Genome Sequences of Anaerolinea thermolimosa IMO-1, Bellilinea caldifistulae GOMI-1, Leptolinea tardivitalis YMTK-2, Levilinea saccharolytica KIBI-1,Longilinea arvoryzae KOME-1, Previously Described as Members of the Anaerolineaceae (Chloroflexi).</title>
        <authorList>
            <person name="Sekiguchi Y."/>
            <person name="Ohashi A."/>
            <person name="Matsuura N."/>
            <person name="Tourlousse M.D."/>
        </authorList>
    </citation>
    <scope>NUCLEOTIDE SEQUENCE [LARGE SCALE GENOMIC DNA]</scope>
    <source>
        <strain evidence="1">KOME-1</strain>
    </source>
</reference>
<keyword evidence="2" id="KW-1185">Reference proteome</keyword>
<sequence length="484" mass="50757">MKKINILIIIVMLAAFVVVKPVEAQGPTGSWVSGITCQNLTSDIAEVTFDFYQEGESSPALSYPDSIPANGTLKYFTASTPAGLPTSFFGSATVSSSAALSCSVNTQSTGTGTTSNPYRIGTSSGFNDTQVANTMYVPQITKASTWGTYMAIQNATSSAVDIQIQYFDRTTGNEIAAALETHNIPANSNLVVYPGENANLPATFYGSAKITAGSSIGVIVSFYNAGTDYTTAQFQSYNAFASGTKILYAPRVVRKYYGYNSGISVQNISTVPTTLTVDLSFANGQTISYTTPTIQPNASYIAYTASIPELAEVDTYQMAQRYASLKVTADAEGAEIVGITNIDNRGLSADNNGVAVPMENIGKGASVNMALDGTATNTLFFTQVAKKASGFSGGIVIVNTTSSPATCDISFAGQPDSATYNDAPLPANGQISLYLGTYANLPNGFNASVKAICTENVFGTYNFSIEAGVGKYGDSYIEANALNQ</sequence>
<proteinExistence type="predicted"/>
<evidence type="ECO:0000313" key="2">
    <source>
        <dbReference type="Proteomes" id="UP000055060"/>
    </source>
</evidence>